<dbReference type="AlphaFoldDB" id="A0A7G9FMS3"/>
<dbReference type="RefSeq" id="WP_021984901.1">
    <property type="nucleotide sequence ID" value="NZ_CP060632.1"/>
</dbReference>
<name>A0A7G9FMS3_9FIRM</name>
<organism evidence="1 2">
    <name type="scientific">Wujia chipingensis</name>
    <dbReference type="NCBI Taxonomy" id="2763670"/>
    <lineage>
        <taxon>Bacteria</taxon>
        <taxon>Bacillati</taxon>
        <taxon>Bacillota</taxon>
        <taxon>Clostridia</taxon>
        <taxon>Lachnospirales</taxon>
        <taxon>Lachnospiraceae</taxon>
        <taxon>Wujia</taxon>
    </lineage>
</organism>
<dbReference type="KEGG" id="wcp:H9Q76_00660"/>
<evidence type="ECO:0000313" key="1">
    <source>
        <dbReference type="EMBL" id="QNL99854.1"/>
    </source>
</evidence>
<dbReference type="EMBL" id="CP060632">
    <property type="protein sequence ID" value="QNL99854.1"/>
    <property type="molecule type" value="Genomic_DNA"/>
</dbReference>
<reference evidence="1 2" key="1">
    <citation type="submission" date="2020-08" db="EMBL/GenBank/DDBJ databases">
        <authorList>
            <person name="Liu C."/>
            <person name="Sun Q."/>
        </authorList>
    </citation>
    <scope>NUCLEOTIDE SEQUENCE [LARGE SCALE GENOMIC DNA]</scope>
    <source>
        <strain evidence="1 2">NSJ-4</strain>
    </source>
</reference>
<accession>A0A7G9FMS3</accession>
<keyword evidence="2" id="KW-1185">Reference proteome</keyword>
<protein>
    <submittedName>
        <fullName evidence="1">Uncharacterized protein</fullName>
    </submittedName>
</protein>
<dbReference type="Proteomes" id="UP000515819">
    <property type="component" value="Chromosome"/>
</dbReference>
<proteinExistence type="predicted"/>
<evidence type="ECO:0000313" key="2">
    <source>
        <dbReference type="Proteomes" id="UP000515819"/>
    </source>
</evidence>
<gene>
    <name evidence="1" type="ORF">H9Q76_00660</name>
</gene>
<sequence length="66" mass="7963">MAKMELNRQEEYLNRIDRLKLMDDDFFSEALDGKVEAVEFILQVVLEKIVDLCRIMVIRHVWEHDL</sequence>